<dbReference type="PANTHER" id="PTHR11220:SF58">
    <property type="entry name" value="SOUL HEME-BINDING FAMILY PROTEIN"/>
    <property type="match status" value="1"/>
</dbReference>
<reference evidence="2" key="1">
    <citation type="journal article" date="2020" name="Microbiol. Resour. Announc.">
        <title>Draft Genome Sequences of Thiorhodococcus mannitoliphagus and Thiorhodococcus minor, Purple Sulfur Photosynthetic Bacteria in the Gammaproteobacterial Family Chromatiaceae.</title>
        <authorList>
            <person name="Aviles F.A."/>
            <person name="Meyer T.E."/>
            <person name="Kyndt J.A."/>
        </authorList>
    </citation>
    <scope>NUCLEOTIDE SEQUENCE [LARGE SCALE GENOMIC DNA]</scope>
    <source>
        <strain evidence="2">DSM 18266</strain>
    </source>
</reference>
<dbReference type="Pfam" id="PF04832">
    <property type="entry name" value="SOUL"/>
    <property type="match status" value="1"/>
</dbReference>
<dbReference type="AlphaFoldDB" id="A0A6P1DNT8"/>
<comment type="caution">
    <text evidence="1">The sequence shown here is derived from an EMBL/GenBank/DDBJ whole genome shotgun (WGS) entry which is preliminary data.</text>
</comment>
<protein>
    <submittedName>
        <fullName evidence="1">Heme-binding protein</fullName>
    </submittedName>
</protein>
<name>A0A6P1DNT8_9GAMM</name>
<organism evidence="1 2">
    <name type="scientific">Thiorhodococcus mannitoliphagus</name>
    <dbReference type="NCBI Taxonomy" id="329406"/>
    <lineage>
        <taxon>Bacteria</taxon>
        <taxon>Pseudomonadati</taxon>
        <taxon>Pseudomonadota</taxon>
        <taxon>Gammaproteobacteria</taxon>
        <taxon>Chromatiales</taxon>
        <taxon>Chromatiaceae</taxon>
        <taxon>Thiorhodococcus</taxon>
    </lineage>
</organism>
<dbReference type="RefSeq" id="WP_164652499.1">
    <property type="nucleotide sequence ID" value="NZ_JAAIJR010000012.1"/>
</dbReference>
<evidence type="ECO:0000313" key="1">
    <source>
        <dbReference type="EMBL" id="NEX19599.1"/>
    </source>
</evidence>
<dbReference type="Proteomes" id="UP000471640">
    <property type="component" value="Unassembled WGS sequence"/>
</dbReference>
<sequence length="197" mass="22654">MRWPSKEPSFEVVHTYPMFELRRYEAYLVATTEVTGDFDKVGNEAFRVLADYIFGNNQSKTKMAMTAPVNQQPAEGEKIEMTAPVTQRPSGPHEDRYLLSFVMPSGYRLDTLPTPNNPRVTLHEEPARLMAVRRYSGRWTYSNYEDNRRILLMAVEEAKLKAIGDPVYARYNPPFTPWFLRRNEVMVEIAPAGDAAD</sequence>
<evidence type="ECO:0000313" key="2">
    <source>
        <dbReference type="Proteomes" id="UP000471640"/>
    </source>
</evidence>
<dbReference type="InterPro" id="IPR006917">
    <property type="entry name" value="SOUL_heme-bd"/>
</dbReference>
<dbReference type="EMBL" id="JAAIJR010000012">
    <property type="protein sequence ID" value="NEX19599.1"/>
    <property type="molecule type" value="Genomic_DNA"/>
</dbReference>
<proteinExistence type="predicted"/>
<gene>
    <name evidence="1" type="ORF">G3480_04605</name>
</gene>
<dbReference type="InterPro" id="IPR011256">
    <property type="entry name" value="Reg_factor_effector_dom_sf"/>
</dbReference>
<dbReference type="Gene3D" id="3.20.80.10">
    <property type="entry name" value="Regulatory factor, effector binding domain"/>
    <property type="match status" value="2"/>
</dbReference>
<reference evidence="1 2" key="2">
    <citation type="submission" date="2020-02" db="EMBL/GenBank/DDBJ databases">
        <title>Genome sequences of Thiorhodococcus mannitoliphagus and Thiorhodococcus minor, purple sulfur photosynthetic bacteria in the gammaproteobacterial family, Chromatiaceae.</title>
        <authorList>
            <person name="Aviles F.A."/>
            <person name="Meyer T.E."/>
            <person name="Kyndt J.A."/>
        </authorList>
    </citation>
    <scope>NUCLEOTIDE SEQUENCE [LARGE SCALE GENOMIC DNA]</scope>
    <source>
        <strain evidence="1 2">DSM 18266</strain>
    </source>
</reference>
<dbReference type="PANTHER" id="PTHR11220">
    <property type="entry name" value="HEME-BINDING PROTEIN-RELATED"/>
    <property type="match status" value="1"/>
</dbReference>
<dbReference type="SUPFAM" id="SSF55136">
    <property type="entry name" value="Probable bacterial effector-binding domain"/>
    <property type="match status" value="2"/>
</dbReference>
<keyword evidence="2" id="KW-1185">Reference proteome</keyword>
<accession>A0A6P1DNT8</accession>